<gene>
    <name evidence="3" type="ORF">AB5L97_03300</name>
</gene>
<dbReference type="AlphaFoldDB" id="A0AB39L4Y4"/>
<feature type="region of interest" description="Disordered" evidence="1">
    <location>
        <begin position="1"/>
        <end position="126"/>
    </location>
</feature>
<protein>
    <recommendedName>
        <fullName evidence="4">DUF5666 domain-containing protein</fullName>
    </recommendedName>
</protein>
<evidence type="ECO:0000256" key="2">
    <source>
        <dbReference type="SAM" id="Phobius"/>
    </source>
</evidence>
<feature type="compositionally biased region" description="Low complexity" evidence="1">
    <location>
        <begin position="69"/>
        <end position="95"/>
    </location>
</feature>
<dbReference type="KEGG" id="spue:AB5L97_03300"/>
<feature type="region of interest" description="Disordered" evidence="1">
    <location>
        <begin position="174"/>
        <end position="201"/>
    </location>
</feature>
<dbReference type="EMBL" id="CP163302">
    <property type="protein sequence ID" value="XDP46061.1"/>
    <property type="molecule type" value="Genomic_DNA"/>
</dbReference>
<organism evidence="3">
    <name type="scientific">Sinomonas puerhi</name>
    <dbReference type="NCBI Taxonomy" id="3238584"/>
    <lineage>
        <taxon>Bacteria</taxon>
        <taxon>Bacillati</taxon>
        <taxon>Actinomycetota</taxon>
        <taxon>Actinomycetes</taxon>
        <taxon>Micrococcales</taxon>
        <taxon>Micrococcaceae</taxon>
        <taxon>Sinomonas</taxon>
    </lineage>
</organism>
<feature type="compositionally biased region" description="Polar residues" evidence="1">
    <location>
        <begin position="1"/>
        <end position="13"/>
    </location>
</feature>
<sequence>MSNDPANAPTPGNQVPPEGTVPQSAVGWGSPKQGPVADGAATHDAEPAAGGQPAAGWGAPQQDQNVYNQPNQPAQGWGAPQQGQPAYGQPGQPAQGWGGPEQLYPQQGTGWGAQPPSGPRSVGSRWRGLTTTQKGLAAAAAAVVIAGGAGAAVWAATSSSADANGLAAGGQGFGGQGAAQGGPGGQNGAQNGQGLGSQDGSARGGFGAAGLGMGLLGQVLHGEFVVVQNNNNVTMVEQTGTVTAVSGQSVTVKSTDGFQQSYAISSSTQIGARAVRGQAGSGSGSQSSTTTSLAQGQTVMVIALKDGLAAQTIAITGTN</sequence>
<keyword evidence="2" id="KW-0472">Membrane</keyword>
<reference evidence="3" key="1">
    <citation type="submission" date="2024-07" db="EMBL/GenBank/DDBJ databases">
        <authorList>
            <person name="fu j."/>
        </authorList>
    </citation>
    <scope>NUCLEOTIDE SEQUENCE</scope>
    <source>
        <strain evidence="3">P10A9</strain>
    </source>
</reference>
<dbReference type="RefSeq" id="WP_369046451.1">
    <property type="nucleotide sequence ID" value="NZ_CP163302.1"/>
</dbReference>
<evidence type="ECO:0008006" key="4">
    <source>
        <dbReference type="Google" id="ProtNLM"/>
    </source>
</evidence>
<evidence type="ECO:0000313" key="3">
    <source>
        <dbReference type="EMBL" id="XDP46061.1"/>
    </source>
</evidence>
<name>A0AB39L4Y4_9MICC</name>
<feature type="transmembrane region" description="Helical" evidence="2">
    <location>
        <begin position="135"/>
        <end position="156"/>
    </location>
</feature>
<feature type="compositionally biased region" description="Low complexity" evidence="1">
    <location>
        <begin position="47"/>
        <end position="62"/>
    </location>
</feature>
<proteinExistence type="predicted"/>
<evidence type="ECO:0000256" key="1">
    <source>
        <dbReference type="SAM" id="MobiDB-lite"/>
    </source>
</evidence>
<keyword evidence="2" id="KW-0812">Transmembrane</keyword>
<accession>A0AB39L4Y4</accession>
<keyword evidence="2" id="KW-1133">Transmembrane helix</keyword>